<dbReference type="GO" id="GO:0004392">
    <property type="term" value="F:heme oxygenase (decyclizing) activity"/>
    <property type="evidence" value="ECO:0007669"/>
    <property type="project" value="InterPro"/>
</dbReference>
<dbReference type="Proteomes" id="UP000539473">
    <property type="component" value="Unassembled WGS sequence"/>
</dbReference>
<sequence>MILPQLKAETRALHARAEAALDLLDPHLTPERYVDVLRGLHALYTPLCAQLGRTLAAHTALDWPARAAVKVPALSADLRDLGAVPGPPRTVPAMTDEAHAWGALYVLEGATLGGQLLRRHLAERLGTPERGLRFFGSYGEHVGARWKAFGAALTARTEASPAAFRDGVVAGASATFLLFETLAAPARVSA</sequence>
<accession>A0A7W8KHF8</accession>
<evidence type="ECO:0000313" key="2">
    <source>
        <dbReference type="EMBL" id="MBB5377243.1"/>
    </source>
</evidence>
<dbReference type="AlphaFoldDB" id="A0A7W8KHF8"/>
<dbReference type="Gene3D" id="1.20.910.10">
    <property type="entry name" value="Heme oxygenase-like"/>
    <property type="match status" value="1"/>
</dbReference>
<dbReference type="GO" id="GO:0006788">
    <property type="term" value="P:heme oxidation"/>
    <property type="evidence" value="ECO:0007669"/>
    <property type="project" value="InterPro"/>
</dbReference>
<dbReference type="EMBL" id="JACHFK010000006">
    <property type="protein sequence ID" value="MBB5377243.1"/>
    <property type="molecule type" value="Genomic_DNA"/>
</dbReference>
<reference evidence="4" key="2">
    <citation type="journal article" date="2019" name="Int. J. Syst. Evol. Microbiol.">
        <title>The Global Catalogue of Microorganisms (GCM) 10K type strain sequencing project: providing services to taxonomists for standard genome sequencing and annotation.</title>
        <authorList>
            <consortium name="The Broad Institute Genomics Platform"/>
            <consortium name="The Broad Institute Genome Sequencing Center for Infectious Disease"/>
            <person name="Wu L."/>
            <person name="Ma J."/>
        </authorList>
    </citation>
    <scope>NUCLEOTIDE SEQUENCE [LARGE SCALE GENOMIC DNA]</scope>
    <source>
        <strain evidence="4">CGMCC 1.18437</strain>
    </source>
</reference>
<gene>
    <name evidence="1" type="ORF">GCM10017781_25330</name>
    <name evidence="2" type="ORF">HNQ07_002716</name>
</gene>
<reference evidence="1" key="1">
    <citation type="journal article" date="2014" name="Int. J. Syst. Evol. Microbiol.">
        <title>Complete genome of a new Firmicutes species belonging to the dominant human colonic microbiota ('Ruminococcus bicirculans') reveals two chromosomes and a selective capacity to utilize plant glucans.</title>
        <authorList>
            <consortium name="NISC Comparative Sequencing Program"/>
            <person name="Wegmann U."/>
            <person name="Louis P."/>
            <person name="Goesmann A."/>
            <person name="Henrissat B."/>
            <person name="Duncan S.H."/>
            <person name="Flint H.J."/>
        </authorList>
    </citation>
    <scope>NUCLEOTIDE SEQUENCE</scope>
    <source>
        <strain evidence="1">CGMCC 1.18437</strain>
    </source>
</reference>
<dbReference type="InterPro" id="IPR016084">
    <property type="entry name" value="Haem_Oase-like_multi-hlx"/>
</dbReference>
<dbReference type="EMBL" id="BNAJ01000006">
    <property type="protein sequence ID" value="GHF47930.1"/>
    <property type="molecule type" value="Genomic_DNA"/>
</dbReference>
<keyword evidence="4" id="KW-1185">Reference proteome</keyword>
<reference evidence="1" key="4">
    <citation type="submission" date="2024-05" db="EMBL/GenBank/DDBJ databases">
        <authorList>
            <person name="Sun Q."/>
            <person name="Zhou Y."/>
        </authorList>
    </citation>
    <scope>NUCLEOTIDE SEQUENCE</scope>
    <source>
        <strain evidence="1">CGMCC 1.18437</strain>
    </source>
</reference>
<evidence type="ECO:0000313" key="1">
    <source>
        <dbReference type="EMBL" id="GHF47930.1"/>
    </source>
</evidence>
<dbReference type="RefSeq" id="WP_184112601.1">
    <property type="nucleotide sequence ID" value="NZ_BNAJ01000006.1"/>
</dbReference>
<proteinExistence type="predicted"/>
<dbReference type="SUPFAM" id="SSF48613">
    <property type="entry name" value="Heme oxygenase-like"/>
    <property type="match status" value="1"/>
</dbReference>
<dbReference type="CDD" id="cd19166">
    <property type="entry name" value="HemeO-bac"/>
    <property type="match status" value="1"/>
</dbReference>
<comment type="caution">
    <text evidence="2">The sequence shown here is derived from an EMBL/GenBank/DDBJ whole genome shotgun (WGS) entry which is preliminary data.</text>
</comment>
<dbReference type="InterPro" id="IPR016053">
    <property type="entry name" value="Haem_Oase-like"/>
</dbReference>
<dbReference type="Proteomes" id="UP000619376">
    <property type="component" value="Unassembled WGS sequence"/>
</dbReference>
<reference evidence="2 3" key="3">
    <citation type="submission" date="2020-08" db="EMBL/GenBank/DDBJ databases">
        <title>Genomic Encyclopedia of Type Strains, Phase IV (KMG-IV): sequencing the most valuable type-strain genomes for metagenomic binning, comparative biology and taxonomic classification.</title>
        <authorList>
            <person name="Goeker M."/>
        </authorList>
    </citation>
    <scope>NUCLEOTIDE SEQUENCE [LARGE SCALE GENOMIC DNA]</scope>
    <source>
        <strain evidence="2 3">DSM 27521</strain>
    </source>
</reference>
<dbReference type="Pfam" id="PF01126">
    <property type="entry name" value="Heme_oxygenase"/>
    <property type="match status" value="1"/>
</dbReference>
<name>A0A7W8KHF8_9DEIO</name>
<evidence type="ECO:0000313" key="3">
    <source>
        <dbReference type="Proteomes" id="UP000539473"/>
    </source>
</evidence>
<organism evidence="2 3">
    <name type="scientific">Deinococcus metalli</name>
    <dbReference type="NCBI Taxonomy" id="1141878"/>
    <lineage>
        <taxon>Bacteria</taxon>
        <taxon>Thermotogati</taxon>
        <taxon>Deinococcota</taxon>
        <taxon>Deinococci</taxon>
        <taxon>Deinococcales</taxon>
        <taxon>Deinococcaceae</taxon>
        <taxon>Deinococcus</taxon>
    </lineage>
</organism>
<evidence type="ECO:0000313" key="4">
    <source>
        <dbReference type="Proteomes" id="UP000619376"/>
    </source>
</evidence>
<protein>
    <submittedName>
        <fullName evidence="2">Heme oxygenase</fullName>
    </submittedName>
</protein>